<evidence type="ECO:0000259" key="9">
    <source>
        <dbReference type="PROSITE" id="PS50032"/>
    </source>
</evidence>
<dbReference type="InterPro" id="IPR008271">
    <property type="entry name" value="Ser/Thr_kinase_AS"/>
</dbReference>
<dbReference type="SUPFAM" id="SSF56112">
    <property type="entry name" value="Protein kinase-like (PK-like)"/>
    <property type="match status" value="1"/>
</dbReference>
<gene>
    <name evidence="10" type="ORF">HK103_000655</name>
</gene>
<dbReference type="SMART" id="SM00220">
    <property type="entry name" value="S_TKc"/>
    <property type="match status" value="1"/>
</dbReference>
<protein>
    <recommendedName>
        <fullName evidence="12">Non-specific serine/threonine protein kinase</fullName>
    </recommendedName>
</protein>
<keyword evidence="3 6" id="KW-0547">Nucleotide-binding</keyword>
<evidence type="ECO:0000256" key="4">
    <source>
        <dbReference type="ARBA" id="ARBA00022777"/>
    </source>
</evidence>
<evidence type="ECO:0000256" key="5">
    <source>
        <dbReference type="ARBA" id="ARBA00022840"/>
    </source>
</evidence>
<keyword evidence="5 6" id="KW-0067">ATP-binding</keyword>
<dbReference type="FunFam" id="3.30.200.20:FF:000003">
    <property type="entry name" value="Non-specific serine/threonine protein kinase"/>
    <property type="match status" value="1"/>
</dbReference>
<dbReference type="InterPro" id="IPR017441">
    <property type="entry name" value="Protein_kinase_ATP_BS"/>
</dbReference>
<keyword evidence="11" id="KW-1185">Reference proteome</keyword>
<dbReference type="InterPro" id="IPR000719">
    <property type="entry name" value="Prot_kinase_dom"/>
</dbReference>
<keyword evidence="4" id="KW-0418">Kinase</keyword>
<dbReference type="Gene3D" id="1.10.510.10">
    <property type="entry name" value="Transferase(Phosphotransferase) domain 1"/>
    <property type="match status" value="1"/>
</dbReference>
<evidence type="ECO:0000256" key="2">
    <source>
        <dbReference type="ARBA" id="ARBA00022679"/>
    </source>
</evidence>
<accession>A0AAD5UMM9</accession>
<name>A0AAD5UMM9_9FUNG</name>
<dbReference type="GO" id="GO:0005737">
    <property type="term" value="C:cytoplasm"/>
    <property type="evidence" value="ECO:0007669"/>
    <property type="project" value="TreeGrafter"/>
</dbReference>
<evidence type="ECO:0000313" key="10">
    <source>
        <dbReference type="EMBL" id="KAJ3260513.1"/>
    </source>
</evidence>
<evidence type="ECO:0008006" key="12">
    <source>
        <dbReference type="Google" id="ProtNLM"/>
    </source>
</evidence>
<reference evidence="10" key="1">
    <citation type="submission" date="2020-05" db="EMBL/GenBank/DDBJ databases">
        <title>Phylogenomic resolution of chytrid fungi.</title>
        <authorList>
            <person name="Stajich J.E."/>
            <person name="Amses K."/>
            <person name="Simmons R."/>
            <person name="Seto K."/>
            <person name="Myers J."/>
            <person name="Bonds A."/>
            <person name="Quandt C.A."/>
            <person name="Barry K."/>
            <person name="Liu P."/>
            <person name="Grigoriev I."/>
            <person name="Longcore J.E."/>
            <person name="James T.Y."/>
        </authorList>
    </citation>
    <scope>NUCLEOTIDE SEQUENCE</scope>
    <source>
        <strain evidence="10">PLAUS21</strain>
    </source>
</reference>
<feature type="compositionally biased region" description="Basic and acidic residues" evidence="7">
    <location>
        <begin position="502"/>
        <end position="514"/>
    </location>
</feature>
<evidence type="ECO:0000256" key="1">
    <source>
        <dbReference type="ARBA" id="ARBA00022527"/>
    </source>
</evidence>
<evidence type="ECO:0000313" key="11">
    <source>
        <dbReference type="Proteomes" id="UP001210925"/>
    </source>
</evidence>
<proteinExistence type="predicted"/>
<dbReference type="PROSITE" id="PS00107">
    <property type="entry name" value="PROTEIN_KINASE_ATP"/>
    <property type="match status" value="1"/>
</dbReference>
<feature type="binding site" evidence="6">
    <location>
        <position position="51"/>
    </location>
    <ligand>
        <name>ATP</name>
        <dbReference type="ChEBI" id="CHEBI:30616"/>
    </ligand>
</feature>
<evidence type="ECO:0000256" key="7">
    <source>
        <dbReference type="SAM" id="MobiDB-lite"/>
    </source>
</evidence>
<dbReference type="InterPro" id="IPR011009">
    <property type="entry name" value="Kinase-like_dom_sf"/>
</dbReference>
<dbReference type="PANTHER" id="PTHR24346">
    <property type="entry name" value="MAP/MICROTUBULE AFFINITY-REGULATING KINASE"/>
    <property type="match status" value="1"/>
</dbReference>
<dbReference type="Pfam" id="PF02149">
    <property type="entry name" value="KA1"/>
    <property type="match status" value="1"/>
</dbReference>
<dbReference type="PANTHER" id="PTHR24346:SF110">
    <property type="entry name" value="NON-SPECIFIC SERINE_THREONINE PROTEIN KINASE"/>
    <property type="match status" value="1"/>
</dbReference>
<dbReference type="AlphaFoldDB" id="A0AAD5UMM9"/>
<keyword evidence="2" id="KW-0808">Transferase</keyword>
<evidence type="ECO:0000256" key="6">
    <source>
        <dbReference type="PROSITE-ProRule" id="PRU10141"/>
    </source>
</evidence>
<organism evidence="10 11">
    <name type="scientific">Boothiomyces macroporosus</name>
    <dbReference type="NCBI Taxonomy" id="261099"/>
    <lineage>
        <taxon>Eukaryota</taxon>
        <taxon>Fungi</taxon>
        <taxon>Fungi incertae sedis</taxon>
        <taxon>Chytridiomycota</taxon>
        <taxon>Chytridiomycota incertae sedis</taxon>
        <taxon>Chytridiomycetes</taxon>
        <taxon>Rhizophydiales</taxon>
        <taxon>Terramycetaceae</taxon>
        <taxon>Boothiomyces</taxon>
    </lineage>
</organism>
<dbReference type="Proteomes" id="UP001210925">
    <property type="component" value="Unassembled WGS sequence"/>
</dbReference>
<feature type="region of interest" description="Disordered" evidence="7">
    <location>
        <begin position="382"/>
        <end position="463"/>
    </location>
</feature>
<comment type="caution">
    <text evidence="10">The sequence shown here is derived from an EMBL/GenBank/DDBJ whole genome shotgun (WGS) entry which is preliminary data.</text>
</comment>
<dbReference type="PROSITE" id="PS50011">
    <property type="entry name" value="PROTEIN_KINASE_DOM"/>
    <property type="match status" value="1"/>
</dbReference>
<evidence type="ECO:0000259" key="8">
    <source>
        <dbReference type="PROSITE" id="PS50011"/>
    </source>
</evidence>
<dbReference type="Pfam" id="PF00069">
    <property type="entry name" value="Pkinase"/>
    <property type="match status" value="1"/>
</dbReference>
<dbReference type="PROSITE" id="PS50032">
    <property type="entry name" value="KA1"/>
    <property type="match status" value="1"/>
</dbReference>
<sequence>MQTAEGPRKVHYNAFGPYRLARTIGQGEFGKVKLAYHIRTNKEIAIKLIKKENIQNPTRREKLIREIDILKSINHHHVVKLYEVIETEGYIGMVMEFASGTFCLIKGGELFEHILARTYLKDSEAANFFAQLLVGVSFLHENGIVHRDLKLENLLLDKNKKIIITDFGFANRFSRGGGKEYLSTSCGSPCYAAPELVVNDCYVGESADIWSCGVILYAMLCGYLPFDDEMANAADSVNKLYQYILEAKLEYPPYVRSIPKHLISIILVTDPKQRATMQQMKQHPFLQDYRHMFADLKAVKPKTSDPSIVPDVVNNSNVPPLIAPIPVKTPFFGIPATTPVNSSLETVVENSDPVKLQEPSPTNSISGDKFVHVPTVEVQVESTTVQSPQSRENLLVPEPVKQESTAEIAKSSKEQLKGNVEVAPTPAKSQSDEKLNRPQSKSKRISRTLSREDMPRSSDLLKNNLIASQIKEEKSQEKLDKLRQSLEKLEKLKVPEIPQEPELSKDHVRAKSVDQPRSYGARGETQSFKEFVRSTYGRKSTNNTRGHLKSDMGVAFPFTTTELEKMKYHSGPIDHRALSSLSASELLVKIVKVLNEMGFEVLYTDDPYKLKAVRQDDEHVDDNSNSESDFAESFTVGRSIASTTPSTRPIHGNSKVPHKKSKIGNVLASLPFSLVQSIKNVGQFGLQYNRGYDGKPLPESSASHVPSEKKLKFYVMVHKIKNLDGLLTVDLKRYRGDIWEFKKLYHEIITNLNLKVENK</sequence>
<evidence type="ECO:0000256" key="3">
    <source>
        <dbReference type="ARBA" id="ARBA00022741"/>
    </source>
</evidence>
<dbReference type="CDD" id="cd14003">
    <property type="entry name" value="STKc_AMPK-like"/>
    <property type="match status" value="1"/>
</dbReference>
<dbReference type="GO" id="GO:0004674">
    <property type="term" value="F:protein serine/threonine kinase activity"/>
    <property type="evidence" value="ECO:0007669"/>
    <property type="project" value="UniProtKB-KW"/>
</dbReference>
<dbReference type="FunFam" id="1.10.510.10:FF:000571">
    <property type="entry name" value="Maternal embryonic leucine zipper kinase"/>
    <property type="match status" value="1"/>
</dbReference>
<keyword evidence="1" id="KW-0723">Serine/threonine-protein kinase</keyword>
<dbReference type="InterPro" id="IPR001772">
    <property type="entry name" value="KA1_dom"/>
</dbReference>
<feature type="region of interest" description="Disordered" evidence="7">
    <location>
        <begin position="497"/>
        <end position="523"/>
    </location>
</feature>
<dbReference type="GO" id="GO:0035556">
    <property type="term" value="P:intracellular signal transduction"/>
    <property type="evidence" value="ECO:0007669"/>
    <property type="project" value="TreeGrafter"/>
</dbReference>
<dbReference type="Gene3D" id="3.30.310.80">
    <property type="entry name" value="Kinase associated domain 1, KA1"/>
    <property type="match status" value="1"/>
</dbReference>
<dbReference type="PROSITE" id="PS00108">
    <property type="entry name" value="PROTEIN_KINASE_ST"/>
    <property type="match status" value="1"/>
</dbReference>
<feature type="domain" description="KA1" evidence="9">
    <location>
        <begin position="704"/>
        <end position="754"/>
    </location>
</feature>
<dbReference type="GO" id="GO:0005524">
    <property type="term" value="F:ATP binding"/>
    <property type="evidence" value="ECO:0007669"/>
    <property type="project" value="UniProtKB-UniRule"/>
</dbReference>
<feature type="domain" description="Protein kinase" evidence="8">
    <location>
        <begin position="18"/>
        <end position="286"/>
    </location>
</feature>
<dbReference type="EMBL" id="JADGKB010000011">
    <property type="protein sequence ID" value="KAJ3260513.1"/>
    <property type="molecule type" value="Genomic_DNA"/>
</dbReference>